<protein>
    <recommendedName>
        <fullName evidence="3">Lipoprotein</fullName>
    </recommendedName>
</protein>
<accession>A0ABX7T135</accession>
<organism evidence="1 2">
    <name type="scientific">Polaribacter batillariae</name>
    <dbReference type="NCBI Taxonomy" id="2808900"/>
    <lineage>
        <taxon>Bacteria</taxon>
        <taxon>Pseudomonadati</taxon>
        <taxon>Bacteroidota</taxon>
        <taxon>Flavobacteriia</taxon>
        <taxon>Flavobacteriales</taxon>
        <taxon>Flavobacteriaceae</taxon>
    </lineage>
</organism>
<evidence type="ECO:0000313" key="1">
    <source>
        <dbReference type="EMBL" id="QTD39210.1"/>
    </source>
</evidence>
<keyword evidence="2" id="KW-1185">Reference proteome</keyword>
<gene>
    <name evidence="1" type="ORF">JL193_08230</name>
</gene>
<sequence length="169" mass="20117">MRKSILIFIALNSCKPLPTYNAFDNKFNISMREVVKDGCDTISAGCGWFNLRQKEGRLRNYYQIYVDDWNNVVAKGFDYFLDTLNIKGEKDYDKIRSLKISNKQITELNSELKRYGYKFLDQKLGEYGSNYVQIINEISKEKSKLEIQLNWKNDKDSIIYRELNYWKEK</sequence>
<name>A0ABX7T135_9FLAO</name>
<dbReference type="RefSeq" id="WP_207973318.1">
    <property type="nucleotide sequence ID" value="NZ_CP071795.1"/>
</dbReference>
<evidence type="ECO:0000313" key="2">
    <source>
        <dbReference type="Proteomes" id="UP000663935"/>
    </source>
</evidence>
<dbReference type="EMBL" id="CP071795">
    <property type="protein sequence ID" value="QTD39210.1"/>
    <property type="molecule type" value="Genomic_DNA"/>
</dbReference>
<proteinExistence type="predicted"/>
<dbReference type="Proteomes" id="UP000663935">
    <property type="component" value="Chromosome"/>
</dbReference>
<evidence type="ECO:0008006" key="3">
    <source>
        <dbReference type="Google" id="ProtNLM"/>
    </source>
</evidence>
<reference evidence="1 2" key="1">
    <citation type="submission" date="2021-03" db="EMBL/GenBank/DDBJ databases">
        <title>Complete genome of Polaribacter_sp.G4M1.</title>
        <authorList>
            <person name="Jeong S.W."/>
            <person name="Bae J.W."/>
        </authorList>
    </citation>
    <scope>NUCLEOTIDE SEQUENCE [LARGE SCALE GENOMIC DNA]</scope>
    <source>
        <strain evidence="1 2">G4M1</strain>
    </source>
</reference>